<dbReference type="SUPFAM" id="SSF51430">
    <property type="entry name" value="NAD(P)-linked oxidoreductase"/>
    <property type="match status" value="1"/>
</dbReference>
<gene>
    <name evidence="3" type="primary">LOC106751086</name>
</gene>
<dbReference type="Pfam" id="PF00248">
    <property type="entry name" value="Aldo_ket_red"/>
    <property type="match status" value="1"/>
</dbReference>
<dbReference type="OrthoDB" id="416253at2759"/>
<dbReference type="InterPro" id="IPR018170">
    <property type="entry name" value="Aldo/ket_reductase_CS"/>
</dbReference>
<feature type="domain" description="NADP-dependent oxidoreductase" evidence="1">
    <location>
        <begin position="18"/>
        <end position="116"/>
    </location>
</feature>
<accession>A0A6P3YBK0</accession>
<dbReference type="PRINTS" id="PR00069">
    <property type="entry name" value="ALDKETRDTASE"/>
</dbReference>
<name>A0A6P3YBK0_DINQU</name>
<dbReference type="KEGG" id="dqu:106751086"/>
<dbReference type="RefSeq" id="XP_014487349.1">
    <property type="nucleotide sequence ID" value="XM_014631863.1"/>
</dbReference>
<dbReference type="Gene3D" id="3.20.20.100">
    <property type="entry name" value="NADP-dependent oxidoreductase domain"/>
    <property type="match status" value="1"/>
</dbReference>
<organism evidence="2 3">
    <name type="scientific">Dinoponera quadriceps</name>
    <name type="common">South American ant</name>
    <dbReference type="NCBI Taxonomy" id="609295"/>
    <lineage>
        <taxon>Eukaryota</taxon>
        <taxon>Metazoa</taxon>
        <taxon>Ecdysozoa</taxon>
        <taxon>Arthropoda</taxon>
        <taxon>Hexapoda</taxon>
        <taxon>Insecta</taxon>
        <taxon>Pterygota</taxon>
        <taxon>Neoptera</taxon>
        <taxon>Endopterygota</taxon>
        <taxon>Hymenoptera</taxon>
        <taxon>Apocrita</taxon>
        <taxon>Aculeata</taxon>
        <taxon>Formicoidea</taxon>
        <taxon>Formicidae</taxon>
        <taxon>Ponerinae</taxon>
        <taxon>Ponerini</taxon>
        <taxon>Dinoponera</taxon>
    </lineage>
</organism>
<reference evidence="3" key="1">
    <citation type="submission" date="2025-08" db="UniProtKB">
        <authorList>
            <consortium name="RefSeq"/>
        </authorList>
    </citation>
    <scope>IDENTIFICATION</scope>
</reference>
<dbReference type="InterPro" id="IPR036812">
    <property type="entry name" value="NAD(P)_OxRdtase_dom_sf"/>
</dbReference>
<evidence type="ECO:0000313" key="2">
    <source>
        <dbReference type="Proteomes" id="UP000515204"/>
    </source>
</evidence>
<evidence type="ECO:0000259" key="1">
    <source>
        <dbReference type="Pfam" id="PF00248"/>
    </source>
</evidence>
<protein>
    <submittedName>
        <fullName evidence="3">1,5-anhydro-D-fructose reductase-like</fullName>
    </submittedName>
</protein>
<dbReference type="InterPro" id="IPR020471">
    <property type="entry name" value="AKR"/>
</dbReference>
<evidence type="ECO:0000313" key="3">
    <source>
        <dbReference type="RefSeq" id="XP_014487349.1"/>
    </source>
</evidence>
<keyword evidence="2" id="KW-1185">Reference proteome</keyword>
<dbReference type="PANTHER" id="PTHR11732">
    <property type="entry name" value="ALDO/KETO REDUCTASE"/>
    <property type="match status" value="1"/>
</dbReference>
<sequence length="123" mass="14077">MANIPTVTFSNGYKMPMLGLGTYQSNKGDVENAVKEAINLGYRHIDTAFFYDNEEEIGKVVREKIEDGTVTRGDLFITTKLWNTFHKEELVIPTCKRSLTKLGLDYIDLYLVHWPIAFKVSIE</sequence>
<dbReference type="GO" id="GO:0016491">
    <property type="term" value="F:oxidoreductase activity"/>
    <property type="evidence" value="ECO:0007669"/>
    <property type="project" value="InterPro"/>
</dbReference>
<dbReference type="Proteomes" id="UP000515204">
    <property type="component" value="Unplaced"/>
</dbReference>
<dbReference type="AlphaFoldDB" id="A0A6P3YBK0"/>
<dbReference type="GeneID" id="106751086"/>
<dbReference type="InterPro" id="IPR023210">
    <property type="entry name" value="NADP_OxRdtase_dom"/>
</dbReference>
<proteinExistence type="predicted"/>
<dbReference type="PROSITE" id="PS00798">
    <property type="entry name" value="ALDOKETO_REDUCTASE_1"/>
    <property type="match status" value="1"/>
</dbReference>